<evidence type="ECO:0000313" key="2">
    <source>
        <dbReference type="Proteomes" id="UP000054928"/>
    </source>
</evidence>
<dbReference type="GeneID" id="36409501"/>
<dbReference type="RefSeq" id="XP_024580557.1">
    <property type="nucleotide sequence ID" value="XM_024730263.1"/>
</dbReference>
<dbReference type="AlphaFoldDB" id="A0A0P1AS78"/>
<protein>
    <submittedName>
        <fullName evidence="1">Uncharacterized protein</fullName>
    </submittedName>
</protein>
<evidence type="ECO:0000313" key="1">
    <source>
        <dbReference type="EMBL" id="CEG44188.1"/>
    </source>
</evidence>
<name>A0A0P1AS78_PLAHL</name>
<sequence length="118" mass="12718">MDILKNADLGICLSLSVKLTKGAGIKTNAATIKHRLLVTSSKRCETIVDTHEKGNQQISGFQLLCGMGRKLNALMFVFCAMPKKCAALEDSSHELSNYGSPAGHYGMNFLTVLNSSVL</sequence>
<dbReference type="Proteomes" id="UP000054928">
    <property type="component" value="Unassembled WGS sequence"/>
</dbReference>
<reference evidence="2" key="1">
    <citation type="submission" date="2014-09" db="EMBL/GenBank/DDBJ databases">
        <authorList>
            <person name="Sharma Rahul"/>
            <person name="Thines Marco"/>
        </authorList>
    </citation>
    <scope>NUCLEOTIDE SEQUENCE [LARGE SCALE GENOMIC DNA]</scope>
</reference>
<keyword evidence="2" id="KW-1185">Reference proteome</keyword>
<proteinExistence type="predicted"/>
<organism evidence="1 2">
    <name type="scientific">Plasmopara halstedii</name>
    <name type="common">Downy mildew of sunflower</name>
    <dbReference type="NCBI Taxonomy" id="4781"/>
    <lineage>
        <taxon>Eukaryota</taxon>
        <taxon>Sar</taxon>
        <taxon>Stramenopiles</taxon>
        <taxon>Oomycota</taxon>
        <taxon>Peronosporomycetes</taxon>
        <taxon>Peronosporales</taxon>
        <taxon>Peronosporaceae</taxon>
        <taxon>Plasmopara</taxon>
    </lineage>
</organism>
<dbReference type="EMBL" id="CCYD01000810">
    <property type="protein sequence ID" value="CEG44188.1"/>
    <property type="molecule type" value="Genomic_DNA"/>
</dbReference>
<accession>A0A0P1AS78</accession>